<dbReference type="Gene3D" id="3.40.50.150">
    <property type="entry name" value="Vaccinia Virus protein VP39"/>
    <property type="match status" value="1"/>
</dbReference>
<evidence type="ECO:0000256" key="3">
    <source>
        <dbReference type="SAM" id="MobiDB-lite"/>
    </source>
</evidence>
<sequence length="714" mass="74768">MPQTAAHVTAAEISRIAGVTRATVSNWRRRHEDFPTPAGGTEASPLYDLEAVRTWLRARGHTQVADAREELRTAVRLQTTDPARTAARMGFVLGLARRTPDELARLADLTDGELVAHGSDEMPTLLASLPGAVPEGKESPAADGDAVTLRALLRCVREEGGPAALSVLAERELEEDAATGVYGTPEPLARLVAGLLPAGGTRILDPACGSGALLAAAARHGATTLLGQDTVRVQAQRAAAGLRLAAPQAEVTVRIGDSLRADAFADRTVDAVLCNPPYGDRDWGHGELAYDPRWAYGVPPRAESELAWVQHCLAHLTPGGWAVLILPPATASRSSGRRVRAELVRSGAVRAVMSLPAGAAPPLHVGLQTWILQRPEPGGLERKSVLFVDLTGTTPPVASTGRTPLDWSGLTTRAHTHWAAFAADPDGFTGEPGTAGAVPVVELLDDLVDLTPARRVHFSRTDTDPAALAARADTGSRELTKAARDLAAASARTGWDEAGTSVRQWRTATASDLARGGALTLLRTVPDTKEPRRGGAFPASSRPPVLTGMDIARGTGPTGDLGDLRADAAPVVTAGDVLVRGIAGGTGPMARVADEEDAGALLGPQVHLLRPDPARMDPWFLAGFIDSENNIAGASTGSTVLHITPGRLRVPLMPLDEQRRYGEAFRRIHDLRARARHASRLAEETAALLAGGLTGGALLPPRAPADGDADGDPA</sequence>
<name>A0A169P0G7_STRLU</name>
<dbReference type="GO" id="GO:0032259">
    <property type="term" value="P:methylation"/>
    <property type="evidence" value="ECO:0007669"/>
    <property type="project" value="InterPro"/>
</dbReference>
<keyword evidence="1" id="KW-0680">Restriction system</keyword>
<dbReference type="KEGG" id="slau:SLA_5166"/>
<dbReference type="InterPro" id="IPR036388">
    <property type="entry name" value="WH-like_DNA-bd_sf"/>
</dbReference>
<organism evidence="5 6">
    <name type="scientific">Streptomyces laurentii</name>
    <dbReference type="NCBI Taxonomy" id="39478"/>
    <lineage>
        <taxon>Bacteria</taxon>
        <taxon>Bacillati</taxon>
        <taxon>Actinomycetota</taxon>
        <taxon>Actinomycetes</taxon>
        <taxon>Kitasatosporales</taxon>
        <taxon>Streptomycetaceae</taxon>
        <taxon>Streptomyces</taxon>
    </lineage>
</organism>
<reference evidence="5 6" key="1">
    <citation type="journal article" date="2016" name="Genome Announc.">
        <title>Complete Genome Sequence of Thiostrepton-Producing Streptomyces laurentii ATCC 31255.</title>
        <authorList>
            <person name="Doi K."/>
            <person name="Fujino Y."/>
            <person name="Nagayoshi Y."/>
            <person name="Ohshima T."/>
            <person name="Ogata S."/>
        </authorList>
    </citation>
    <scope>NUCLEOTIDE SEQUENCE [LARGE SCALE GENOMIC DNA]</scope>
    <source>
        <strain evidence="5 6">ATCC 31255</strain>
    </source>
</reference>
<evidence type="ECO:0000256" key="2">
    <source>
        <dbReference type="ARBA" id="ARBA00023125"/>
    </source>
</evidence>
<dbReference type="PROSITE" id="PS00092">
    <property type="entry name" value="N6_MTASE"/>
    <property type="match status" value="1"/>
</dbReference>
<evidence type="ECO:0000313" key="6">
    <source>
        <dbReference type="Proteomes" id="UP000217676"/>
    </source>
</evidence>
<dbReference type="GO" id="GO:0009307">
    <property type="term" value="P:DNA restriction-modification system"/>
    <property type="evidence" value="ECO:0007669"/>
    <property type="project" value="UniProtKB-KW"/>
</dbReference>
<dbReference type="InterPro" id="IPR029063">
    <property type="entry name" value="SAM-dependent_MTases_sf"/>
</dbReference>
<dbReference type="GO" id="GO:0008170">
    <property type="term" value="F:N-methyltransferase activity"/>
    <property type="evidence" value="ECO:0007669"/>
    <property type="project" value="InterPro"/>
</dbReference>
<dbReference type="PANTHER" id="PTHR42998">
    <property type="entry name" value="TYPE I RESTRICTION ENZYME HINDVIIP M PROTEIN-RELATED"/>
    <property type="match status" value="1"/>
</dbReference>
<dbReference type="AlphaFoldDB" id="A0A169P0G7"/>
<dbReference type="InterPro" id="IPR002052">
    <property type="entry name" value="DNA_methylase_N6_adenine_CS"/>
</dbReference>
<dbReference type="REBASE" id="144637">
    <property type="entry name" value="M1.Sla31255ORF5166P"/>
</dbReference>
<dbReference type="Pfam" id="PF02384">
    <property type="entry name" value="N6_Mtase"/>
    <property type="match status" value="1"/>
</dbReference>
<dbReference type="InterPro" id="IPR052916">
    <property type="entry name" value="Type-I_RE_MTase_Subunit"/>
</dbReference>
<keyword evidence="2" id="KW-0238">DNA-binding</keyword>
<dbReference type="Gene3D" id="3.90.220.20">
    <property type="entry name" value="DNA methylase specificity domains"/>
    <property type="match status" value="1"/>
</dbReference>
<dbReference type="Gene3D" id="1.10.10.10">
    <property type="entry name" value="Winged helix-like DNA-binding domain superfamily/Winged helix DNA-binding domain"/>
    <property type="match status" value="1"/>
</dbReference>
<dbReference type="Proteomes" id="UP000217676">
    <property type="component" value="Chromosome"/>
</dbReference>
<dbReference type="SUPFAM" id="SSF46955">
    <property type="entry name" value="Putative DNA-binding domain"/>
    <property type="match status" value="1"/>
</dbReference>
<dbReference type="SUPFAM" id="SSF53335">
    <property type="entry name" value="S-adenosyl-L-methionine-dependent methyltransferases"/>
    <property type="match status" value="1"/>
</dbReference>
<proteinExistence type="predicted"/>
<dbReference type="GO" id="GO:0003677">
    <property type="term" value="F:DNA binding"/>
    <property type="evidence" value="ECO:0007669"/>
    <property type="project" value="UniProtKB-KW"/>
</dbReference>
<dbReference type="CDD" id="cd02440">
    <property type="entry name" value="AdoMet_MTases"/>
    <property type="match status" value="1"/>
</dbReference>
<dbReference type="EMBL" id="AP017424">
    <property type="protein sequence ID" value="BAU86048.1"/>
    <property type="molecule type" value="Genomic_DNA"/>
</dbReference>
<dbReference type="PANTHER" id="PTHR42998:SF1">
    <property type="entry name" value="TYPE I RESTRICTION ENZYME HINDI METHYLASE SUBUNIT"/>
    <property type="match status" value="1"/>
</dbReference>
<protein>
    <recommendedName>
        <fullName evidence="4">DNA methylase adenine-specific domain-containing protein</fullName>
    </recommendedName>
</protein>
<dbReference type="InterPro" id="IPR044946">
    <property type="entry name" value="Restrct_endonuc_typeI_TRD_sf"/>
</dbReference>
<evidence type="ECO:0000313" key="5">
    <source>
        <dbReference type="EMBL" id="BAU86048.1"/>
    </source>
</evidence>
<evidence type="ECO:0000256" key="1">
    <source>
        <dbReference type="ARBA" id="ARBA00022747"/>
    </source>
</evidence>
<dbReference type="SUPFAM" id="SSF116734">
    <property type="entry name" value="DNA methylase specificity domain"/>
    <property type="match status" value="1"/>
</dbReference>
<feature type="domain" description="DNA methylase adenine-specific" evidence="4">
    <location>
        <begin position="176"/>
        <end position="393"/>
    </location>
</feature>
<dbReference type="InterPro" id="IPR009061">
    <property type="entry name" value="DNA-bd_dom_put_sf"/>
</dbReference>
<gene>
    <name evidence="5" type="ORF">SLA_5166</name>
</gene>
<evidence type="ECO:0000259" key="4">
    <source>
        <dbReference type="Pfam" id="PF02384"/>
    </source>
</evidence>
<keyword evidence="6" id="KW-1185">Reference proteome</keyword>
<accession>A0A169P0G7</accession>
<dbReference type="InterPro" id="IPR003356">
    <property type="entry name" value="DNA_methylase_A-5"/>
</dbReference>
<feature type="region of interest" description="Disordered" evidence="3">
    <location>
        <begin position="528"/>
        <end position="547"/>
    </location>
</feature>
<dbReference type="PRINTS" id="PR00507">
    <property type="entry name" value="N12N6MTFRASE"/>
</dbReference>